<accession>A0A834X7X0</accession>
<name>A0A834X7X0_9FABA</name>
<dbReference type="EMBL" id="JAAIUW010000003">
    <property type="protein sequence ID" value="KAF7839487.1"/>
    <property type="molecule type" value="Genomic_DNA"/>
</dbReference>
<proteinExistence type="predicted"/>
<reference evidence="1" key="1">
    <citation type="submission" date="2020-09" db="EMBL/GenBank/DDBJ databases">
        <title>Genome-Enabled Discovery of Anthraquinone Biosynthesis in Senna tora.</title>
        <authorList>
            <person name="Kang S.-H."/>
            <person name="Pandey R.P."/>
            <person name="Lee C.-M."/>
            <person name="Sim J.-S."/>
            <person name="Jeong J.-T."/>
            <person name="Choi B.-S."/>
            <person name="Jung M."/>
            <person name="Ginzburg D."/>
            <person name="Zhao K."/>
            <person name="Won S.Y."/>
            <person name="Oh T.-J."/>
            <person name="Yu Y."/>
            <person name="Kim N.-H."/>
            <person name="Lee O.R."/>
            <person name="Lee T.-H."/>
            <person name="Bashyal P."/>
            <person name="Kim T.-S."/>
            <person name="Lee W.-H."/>
            <person name="Kawkins C."/>
            <person name="Kim C.-K."/>
            <person name="Kim J.S."/>
            <person name="Ahn B.O."/>
            <person name="Rhee S.Y."/>
            <person name="Sohng J.K."/>
        </authorList>
    </citation>
    <scope>NUCLEOTIDE SEQUENCE</scope>
    <source>
        <tissue evidence="1">Leaf</tissue>
    </source>
</reference>
<gene>
    <name evidence="1" type="ORF">G2W53_007969</name>
</gene>
<protein>
    <submittedName>
        <fullName evidence="1">Uncharacterized protein</fullName>
    </submittedName>
</protein>
<dbReference type="AlphaFoldDB" id="A0A834X7X0"/>
<organism evidence="1 2">
    <name type="scientific">Senna tora</name>
    <dbReference type="NCBI Taxonomy" id="362788"/>
    <lineage>
        <taxon>Eukaryota</taxon>
        <taxon>Viridiplantae</taxon>
        <taxon>Streptophyta</taxon>
        <taxon>Embryophyta</taxon>
        <taxon>Tracheophyta</taxon>
        <taxon>Spermatophyta</taxon>
        <taxon>Magnoliopsida</taxon>
        <taxon>eudicotyledons</taxon>
        <taxon>Gunneridae</taxon>
        <taxon>Pentapetalae</taxon>
        <taxon>rosids</taxon>
        <taxon>fabids</taxon>
        <taxon>Fabales</taxon>
        <taxon>Fabaceae</taxon>
        <taxon>Caesalpinioideae</taxon>
        <taxon>Cassia clade</taxon>
        <taxon>Senna</taxon>
    </lineage>
</organism>
<dbReference type="Proteomes" id="UP000634136">
    <property type="component" value="Unassembled WGS sequence"/>
</dbReference>
<keyword evidence="2" id="KW-1185">Reference proteome</keyword>
<evidence type="ECO:0000313" key="2">
    <source>
        <dbReference type="Proteomes" id="UP000634136"/>
    </source>
</evidence>
<sequence length="86" mass="9906">MALIRFNIGLPIIALKVDSRSYIFVITSHLLQGVMVQLVYRGSLVDENLLHPISIHVCHDDHRIWFCITAIMTFCEWSGKDHDGFH</sequence>
<evidence type="ECO:0000313" key="1">
    <source>
        <dbReference type="EMBL" id="KAF7839487.1"/>
    </source>
</evidence>
<comment type="caution">
    <text evidence="1">The sequence shown here is derived from an EMBL/GenBank/DDBJ whole genome shotgun (WGS) entry which is preliminary data.</text>
</comment>